<evidence type="ECO:0000313" key="8">
    <source>
        <dbReference type="EMBL" id="KGA14983.1"/>
    </source>
</evidence>
<evidence type="ECO:0000256" key="5">
    <source>
        <dbReference type="ARBA" id="ARBA00022679"/>
    </source>
</evidence>
<dbReference type="EMBL" id="JNSL01000129">
    <property type="protein sequence ID" value="KGA14983.1"/>
    <property type="molecule type" value="Genomic_DNA"/>
</dbReference>
<comment type="pathway">
    <text evidence="7">Amino-acid biosynthesis.</text>
</comment>
<comment type="subcellular location">
    <subcellularLocation>
        <location evidence="2">Mitochondrion</location>
    </subcellularLocation>
</comment>
<sequence>MSHQFLENDIAIAANKGHDYCPFIPVFGTPAEMFQKGEGTQLWSVDGKRYLDFLSGIAVVSLGHANPVIAKAIAEQANTLVHVSNFFANTVATKAAVEISGLMHEAGAGDGQVFFCNSGAEANEAAIKLARKFGGRGRHVIVSAYGSFHGRTLGALALTGQPAKHEVFQPMPDGFRYCEFGDIESLKAQIDPTVAAVMLESIQGEGGVIPADPAYLQAVQQLCKERGLLLIIDEVQTGFCRTGKWFGFEHAGISPDAVTMAKGMGNGMPVGALWARRDVAAVLQPGDHGSTYSGTALATAAVSAVISEMKRLHADELAVRQGARLTKGLLAIPKVESVRGAGLLLGAQLVEGIVAGDVYKALLEKGLIVNAVNASTLRLAPPLTVSDAEIDEAVALIAEVLS</sequence>
<keyword evidence="6" id="KW-0663">Pyridoxal phosphate</keyword>
<dbReference type="InterPro" id="IPR049704">
    <property type="entry name" value="Aminotrans_3_PPA_site"/>
</dbReference>
<protein>
    <submittedName>
        <fullName evidence="8">Acetylornithine aminotransferase</fullName>
    </submittedName>
</protein>
<dbReference type="GO" id="GO:0006526">
    <property type="term" value="P:L-arginine biosynthetic process"/>
    <property type="evidence" value="ECO:0007669"/>
    <property type="project" value="UniProtKB-ARBA"/>
</dbReference>
<keyword evidence="5 8" id="KW-0808">Transferase</keyword>
<evidence type="ECO:0000256" key="7">
    <source>
        <dbReference type="ARBA" id="ARBA00029440"/>
    </source>
</evidence>
<dbReference type="CDD" id="cd00610">
    <property type="entry name" value="OAT_like"/>
    <property type="match status" value="1"/>
</dbReference>
<dbReference type="GO" id="GO:0042802">
    <property type="term" value="F:identical protein binding"/>
    <property type="evidence" value="ECO:0007669"/>
    <property type="project" value="TreeGrafter"/>
</dbReference>
<dbReference type="SUPFAM" id="SSF53383">
    <property type="entry name" value="PLP-dependent transferases"/>
    <property type="match status" value="1"/>
</dbReference>
<dbReference type="NCBIfam" id="TIGR00707">
    <property type="entry name" value="argD"/>
    <property type="match status" value="1"/>
</dbReference>
<gene>
    <name evidence="8" type="ORF">GM51_15935</name>
</gene>
<dbReference type="PANTHER" id="PTHR11986:SF79">
    <property type="entry name" value="ACETYLORNITHINE AMINOTRANSFERASE, MITOCHONDRIAL"/>
    <property type="match status" value="1"/>
</dbReference>
<organism evidence="8">
    <name type="scientific">freshwater metagenome</name>
    <dbReference type="NCBI Taxonomy" id="449393"/>
    <lineage>
        <taxon>unclassified sequences</taxon>
        <taxon>metagenomes</taxon>
        <taxon>ecological metagenomes</taxon>
    </lineage>
</organism>
<dbReference type="GO" id="GO:0030170">
    <property type="term" value="F:pyridoxal phosphate binding"/>
    <property type="evidence" value="ECO:0007669"/>
    <property type="project" value="InterPro"/>
</dbReference>
<dbReference type="Pfam" id="PF00202">
    <property type="entry name" value="Aminotran_3"/>
    <property type="match status" value="1"/>
</dbReference>
<dbReference type="FunFam" id="3.40.640.10:FF:000004">
    <property type="entry name" value="Acetylornithine aminotransferase"/>
    <property type="match status" value="1"/>
</dbReference>
<evidence type="ECO:0000256" key="6">
    <source>
        <dbReference type="ARBA" id="ARBA00022898"/>
    </source>
</evidence>
<dbReference type="Gene3D" id="3.90.1150.10">
    <property type="entry name" value="Aspartate Aminotransferase, domain 1"/>
    <property type="match status" value="1"/>
</dbReference>
<proteinExistence type="predicted"/>
<dbReference type="GO" id="GO:0008483">
    <property type="term" value="F:transaminase activity"/>
    <property type="evidence" value="ECO:0007669"/>
    <property type="project" value="UniProtKB-KW"/>
</dbReference>
<evidence type="ECO:0000256" key="2">
    <source>
        <dbReference type="ARBA" id="ARBA00004173"/>
    </source>
</evidence>
<keyword evidence="3 8" id="KW-0032">Aminotransferase</keyword>
<dbReference type="PANTHER" id="PTHR11986">
    <property type="entry name" value="AMINOTRANSFERASE CLASS III"/>
    <property type="match status" value="1"/>
</dbReference>
<keyword evidence="4" id="KW-0028">Amino-acid biosynthesis</keyword>
<dbReference type="InterPro" id="IPR050103">
    <property type="entry name" value="Class-III_PLP-dep_AT"/>
</dbReference>
<dbReference type="InterPro" id="IPR004636">
    <property type="entry name" value="AcOrn/SuccOrn_fam"/>
</dbReference>
<dbReference type="InterPro" id="IPR015421">
    <property type="entry name" value="PyrdxlP-dep_Trfase_major"/>
</dbReference>
<comment type="caution">
    <text evidence="8">The sequence shown here is derived from an EMBL/GenBank/DDBJ whole genome shotgun (WGS) entry which is preliminary data.</text>
</comment>
<dbReference type="InterPro" id="IPR005814">
    <property type="entry name" value="Aminotrans_3"/>
</dbReference>
<dbReference type="InterPro" id="IPR015422">
    <property type="entry name" value="PyrdxlP-dep_Trfase_small"/>
</dbReference>
<dbReference type="Gene3D" id="3.40.640.10">
    <property type="entry name" value="Type I PLP-dependent aspartate aminotransferase-like (Major domain)"/>
    <property type="match status" value="1"/>
</dbReference>
<dbReference type="InterPro" id="IPR015424">
    <property type="entry name" value="PyrdxlP-dep_Trfase"/>
</dbReference>
<dbReference type="GO" id="GO:0005739">
    <property type="term" value="C:mitochondrion"/>
    <property type="evidence" value="ECO:0007669"/>
    <property type="project" value="UniProtKB-SubCell"/>
</dbReference>
<evidence type="ECO:0000256" key="3">
    <source>
        <dbReference type="ARBA" id="ARBA00022576"/>
    </source>
</evidence>
<name>A0A094SAF2_9ZZZZ</name>
<reference evidence="8" key="1">
    <citation type="submission" date="2014-06" db="EMBL/GenBank/DDBJ databases">
        <title>Key roles for freshwater Actinobacteria revealed by deep metagenomic sequencing.</title>
        <authorList>
            <person name="Ghai R."/>
            <person name="Mizuno C.M."/>
            <person name="Picazo A."/>
            <person name="Camacho A."/>
            <person name="Rodriguez-Valera F."/>
        </authorList>
    </citation>
    <scope>NUCLEOTIDE SEQUENCE</scope>
</reference>
<evidence type="ECO:0000256" key="4">
    <source>
        <dbReference type="ARBA" id="ARBA00022605"/>
    </source>
</evidence>
<dbReference type="AlphaFoldDB" id="A0A094SAF2"/>
<comment type="cofactor">
    <cofactor evidence="1">
        <name>pyridoxal 5'-phosphate</name>
        <dbReference type="ChEBI" id="CHEBI:597326"/>
    </cofactor>
</comment>
<evidence type="ECO:0000256" key="1">
    <source>
        <dbReference type="ARBA" id="ARBA00001933"/>
    </source>
</evidence>
<accession>A0A094SAF2</accession>
<dbReference type="PIRSF" id="PIRSF000521">
    <property type="entry name" value="Transaminase_4ab_Lys_Orn"/>
    <property type="match status" value="1"/>
</dbReference>
<dbReference type="PROSITE" id="PS00600">
    <property type="entry name" value="AA_TRANSFER_CLASS_3"/>
    <property type="match status" value="1"/>
</dbReference>